<dbReference type="InterPro" id="IPR001647">
    <property type="entry name" value="HTH_TetR"/>
</dbReference>
<reference evidence="6 7" key="1">
    <citation type="submission" date="2023-05" db="EMBL/GenBank/DDBJ databases">
        <title>Streptomyces fuscus sp. nov., a brown-black pigment producing actinomyces isolated from dry sand of Sea duck farm.</title>
        <authorList>
            <person name="Xie J."/>
            <person name="Shen N."/>
        </authorList>
    </citation>
    <scope>NUCLEOTIDE SEQUENCE [LARGE SCALE GENOMIC DNA]</scope>
    <source>
        <strain evidence="6 7">GXMU-J15</strain>
    </source>
</reference>
<keyword evidence="7" id="KW-1185">Reference proteome</keyword>
<dbReference type="Gene3D" id="1.10.357.10">
    <property type="entry name" value="Tetracycline Repressor, domain 2"/>
    <property type="match status" value="1"/>
</dbReference>
<sequence length="222" mass="24164">MNSRKYHSPSRLDSAARTRETILGSAYALFLDRGYSGVTIGDIAKAANVAVPTVYSSAGSKSGILLTLLEPALTDPAVAECLAAVEASGDPYEVVRLTADGTRRTHERHWDLVYGIFYRDPPGEATVKAVLDRGKDDFVQALTRVAERLVTLGSLRPEVDMAYALDVLWFYFGPHAWTTLVGQRGWTFDRAETWATRAAEHALLLPRTADPAQPDADGADPS</sequence>
<dbReference type="RefSeq" id="WP_093723198.1">
    <property type="nucleotide sequence ID" value="NZ_JASJUS010000026.1"/>
</dbReference>
<evidence type="ECO:0000313" key="7">
    <source>
        <dbReference type="Proteomes" id="UP001241926"/>
    </source>
</evidence>
<accession>A0ABT7J4C3</accession>
<dbReference type="SUPFAM" id="SSF46689">
    <property type="entry name" value="Homeodomain-like"/>
    <property type="match status" value="1"/>
</dbReference>
<evidence type="ECO:0000256" key="1">
    <source>
        <dbReference type="ARBA" id="ARBA00023015"/>
    </source>
</evidence>
<evidence type="ECO:0000256" key="4">
    <source>
        <dbReference type="PROSITE-ProRule" id="PRU00335"/>
    </source>
</evidence>
<dbReference type="Proteomes" id="UP001241926">
    <property type="component" value="Unassembled WGS sequence"/>
</dbReference>
<feature type="DNA-binding region" description="H-T-H motif" evidence="4">
    <location>
        <begin position="39"/>
        <end position="58"/>
    </location>
</feature>
<keyword evidence="2 4" id="KW-0238">DNA-binding</keyword>
<evidence type="ECO:0000256" key="2">
    <source>
        <dbReference type="ARBA" id="ARBA00023125"/>
    </source>
</evidence>
<dbReference type="PANTHER" id="PTHR30055:SF234">
    <property type="entry name" value="HTH-TYPE TRANSCRIPTIONAL REGULATOR BETI"/>
    <property type="match status" value="1"/>
</dbReference>
<organism evidence="6 7">
    <name type="scientific">Streptomyces fuscus</name>
    <dbReference type="NCBI Taxonomy" id="3048495"/>
    <lineage>
        <taxon>Bacteria</taxon>
        <taxon>Bacillati</taxon>
        <taxon>Actinomycetota</taxon>
        <taxon>Actinomycetes</taxon>
        <taxon>Kitasatosporales</taxon>
        <taxon>Streptomycetaceae</taxon>
        <taxon>Streptomyces</taxon>
    </lineage>
</organism>
<dbReference type="InterPro" id="IPR050109">
    <property type="entry name" value="HTH-type_TetR-like_transc_reg"/>
</dbReference>
<comment type="caution">
    <text evidence="6">The sequence shown here is derived from an EMBL/GenBank/DDBJ whole genome shotgun (WGS) entry which is preliminary data.</text>
</comment>
<evidence type="ECO:0000259" key="5">
    <source>
        <dbReference type="PROSITE" id="PS50977"/>
    </source>
</evidence>
<proteinExistence type="predicted"/>
<feature type="domain" description="HTH tetR-type" evidence="5">
    <location>
        <begin position="16"/>
        <end position="76"/>
    </location>
</feature>
<dbReference type="EMBL" id="JASJUS010000026">
    <property type="protein sequence ID" value="MDL2079713.1"/>
    <property type="molecule type" value="Genomic_DNA"/>
</dbReference>
<dbReference type="Pfam" id="PF00440">
    <property type="entry name" value="TetR_N"/>
    <property type="match status" value="1"/>
</dbReference>
<keyword evidence="1" id="KW-0805">Transcription regulation</keyword>
<dbReference type="PRINTS" id="PR00455">
    <property type="entry name" value="HTHTETR"/>
</dbReference>
<name>A0ABT7J4C3_9ACTN</name>
<evidence type="ECO:0000256" key="3">
    <source>
        <dbReference type="ARBA" id="ARBA00023163"/>
    </source>
</evidence>
<keyword evidence="3" id="KW-0804">Transcription</keyword>
<evidence type="ECO:0000313" key="6">
    <source>
        <dbReference type="EMBL" id="MDL2079713.1"/>
    </source>
</evidence>
<dbReference type="PANTHER" id="PTHR30055">
    <property type="entry name" value="HTH-TYPE TRANSCRIPTIONAL REGULATOR RUTR"/>
    <property type="match status" value="1"/>
</dbReference>
<dbReference type="InterPro" id="IPR009057">
    <property type="entry name" value="Homeodomain-like_sf"/>
</dbReference>
<protein>
    <submittedName>
        <fullName evidence="6">TetR/AcrR family transcriptional regulator</fullName>
    </submittedName>
</protein>
<gene>
    <name evidence="6" type="ORF">QNN03_25035</name>
</gene>
<dbReference type="PROSITE" id="PS50977">
    <property type="entry name" value="HTH_TETR_2"/>
    <property type="match status" value="1"/>
</dbReference>